<evidence type="ECO:0000256" key="1">
    <source>
        <dbReference type="SAM" id="MobiDB-lite"/>
    </source>
</evidence>
<sequence length="82" mass="8812">MSRAGSGLSGNQRDELDMGTIIEFPADAASRRLGSTMDGAPREGMGTILILPVVRIERESDDTSGGRGPEEGTAPGRRRRRR</sequence>
<organism evidence="2 3">
    <name type="scientific">Bradyrhizobium erythrophlei</name>
    <dbReference type="NCBI Taxonomy" id="1437360"/>
    <lineage>
        <taxon>Bacteria</taxon>
        <taxon>Pseudomonadati</taxon>
        <taxon>Pseudomonadota</taxon>
        <taxon>Alphaproteobacteria</taxon>
        <taxon>Hyphomicrobiales</taxon>
        <taxon>Nitrobacteraceae</taxon>
        <taxon>Bradyrhizobium</taxon>
    </lineage>
</organism>
<dbReference type="AlphaFoldDB" id="A0A1M5P990"/>
<proteinExistence type="predicted"/>
<name>A0A1M5P990_9BRAD</name>
<reference evidence="2 3" key="1">
    <citation type="submission" date="2016-11" db="EMBL/GenBank/DDBJ databases">
        <authorList>
            <person name="Jaros S."/>
            <person name="Januszkiewicz K."/>
            <person name="Wedrychowicz H."/>
        </authorList>
    </citation>
    <scope>NUCLEOTIDE SEQUENCE [LARGE SCALE GENOMIC DNA]</scope>
    <source>
        <strain evidence="2 3">GAS242</strain>
    </source>
</reference>
<accession>A0A1M5P990</accession>
<feature type="region of interest" description="Disordered" evidence="1">
    <location>
        <begin position="55"/>
        <end position="82"/>
    </location>
</feature>
<evidence type="ECO:0000313" key="2">
    <source>
        <dbReference type="EMBL" id="SHG98265.1"/>
    </source>
</evidence>
<dbReference type="EMBL" id="LT670818">
    <property type="protein sequence ID" value="SHG98265.1"/>
    <property type="molecule type" value="Genomic_DNA"/>
</dbReference>
<gene>
    <name evidence="2" type="ORF">SAMN05444169_5102</name>
</gene>
<dbReference type="Proteomes" id="UP000190675">
    <property type="component" value="Chromosome I"/>
</dbReference>
<evidence type="ECO:0000313" key="3">
    <source>
        <dbReference type="Proteomes" id="UP000190675"/>
    </source>
</evidence>
<protein>
    <submittedName>
        <fullName evidence="2">Uncharacterized protein</fullName>
    </submittedName>
</protein>